<name>A0A8T9Q129_9BACT</name>
<keyword evidence="4" id="KW-1185">Reference proteome</keyword>
<feature type="transmembrane region" description="Helical" evidence="1">
    <location>
        <begin position="168"/>
        <end position="188"/>
    </location>
</feature>
<keyword evidence="1" id="KW-0472">Membrane</keyword>
<evidence type="ECO:0000313" key="3">
    <source>
        <dbReference type="EMBL" id="UOQ70111.1"/>
    </source>
</evidence>
<protein>
    <submittedName>
        <fullName evidence="3">Acyltransferase</fullName>
    </submittedName>
</protein>
<gene>
    <name evidence="3" type="ORF">MUN79_15175</name>
</gene>
<feature type="transmembrane region" description="Helical" evidence="1">
    <location>
        <begin position="70"/>
        <end position="88"/>
    </location>
</feature>
<dbReference type="Proteomes" id="UP000831796">
    <property type="component" value="Chromosome"/>
</dbReference>
<dbReference type="EMBL" id="CP095046">
    <property type="protein sequence ID" value="UOQ70111.1"/>
    <property type="molecule type" value="Genomic_DNA"/>
</dbReference>
<dbReference type="GO" id="GO:0016020">
    <property type="term" value="C:membrane"/>
    <property type="evidence" value="ECO:0007669"/>
    <property type="project" value="TreeGrafter"/>
</dbReference>
<dbReference type="InterPro" id="IPR002656">
    <property type="entry name" value="Acyl_transf_3_dom"/>
</dbReference>
<dbReference type="RefSeq" id="WP_244673535.1">
    <property type="nucleotide sequence ID" value="NZ_CP095046.1"/>
</dbReference>
<sequence length="401" mass="44246">MEVVEPVSKKVTQGHLAYLDGLRGLTALYVVLHHALTQINGTFTAATVPAGSIASIPVKAFTFLFGHGRLAVDMFIVISGFCLMLPIVRNKGHMKVGPREFFAKRAKRILPPYYLALAFSMLLIYTVIGEQTGTHWDIAIPVTSTDIVTHLLLLQDLFYSTCYKINHVFWSISVEWRIYFAFPLLVYIWRRLGALRTTALTVGSGLLLYGLTVLLAGFDQTGLNPVSISADYLGLFAIGMLAAELSFTQQESMISWRNRIPLNLILLVTPVATLVLQRLNTNGNNHAFVVLSDLLMGLFSAGLLLAVSTGRMATTHRYLSWRPLVLIGTFAYSLYLVHAPLLQVFSKYVAIPLNLAPLPSILLFVFVATPLITACCYLFYLVAERPFITKSPSAASRVAAS</sequence>
<feature type="transmembrane region" description="Helical" evidence="1">
    <location>
        <begin position="361"/>
        <end position="383"/>
    </location>
</feature>
<dbReference type="PANTHER" id="PTHR23028">
    <property type="entry name" value="ACETYLTRANSFERASE"/>
    <property type="match status" value="1"/>
</dbReference>
<feature type="transmembrane region" description="Helical" evidence="1">
    <location>
        <begin position="260"/>
        <end position="279"/>
    </location>
</feature>
<organism evidence="3 4">
    <name type="scientific">Hymenobacter cellulosilyticus</name>
    <dbReference type="NCBI Taxonomy" id="2932248"/>
    <lineage>
        <taxon>Bacteria</taxon>
        <taxon>Pseudomonadati</taxon>
        <taxon>Bacteroidota</taxon>
        <taxon>Cytophagia</taxon>
        <taxon>Cytophagales</taxon>
        <taxon>Hymenobacteraceae</taxon>
        <taxon>Hymenobacter</taxon>
    </lineage>
</organism>
<feature type="transmembrane region" description="Helical" evidence="1">
    <location>
        <begin position="285"/>
        <end position="307"/>
    </location>
</feature>
<evidence type="ECO:0000313" key="4">
    <source>
        <dbReference type="Proteomes" id="UP000831796"/>
    </source>
</evidence>
<feature type="transmembrane region" description="Helical" evidence="1">
    <location>
        <begin position="109"/>
        <end position="128"/>
    </location>
</feature>
<dbReference type="PANTHER" id="PTHR23028:SF131">
    <property type="entry name" value="BLR2367 PROTEIN"/>
    <property type="match status" value="1"/>
</dbReference>
<keyword evidence="1" id="KW-1133">Transmembrane helix</keyword>
<feature type="transmembrane region" description="Helical" evidence="1">
    <location>
        <begin position="230"/>
        <end position="248"/>
    </location>
</feature>
<accession>A0A8T9Q129</accession>
<evidence type="ECO:0000256" key="1">
    <source>
        <dbReference type="SAM" id="Phobius"/>
    </source>
</evidence>
<feature type="transmembrane region" description="Helical" evidence="1">
    <location>
        <begin position="200"/>
        <end position="218"/>
    </location>
</feature>
<proteinExistence type="predicted"/>
<feature type="transmembrane region" description="Helical" evidence="1">
    <location>
        <begin position="319"/>
        <end position="341"/>
    </location>
</feature>
<dbReference type="GO" id="GO:0016747">
    <property type="term" value="F:acyltransferase activity, transferring groups other than amino-acyl groups"/>
    <property type="evidence" value="ECO:0007669"/>
    <property type="project" value="InterPro"/>
</dbReference>
<dbReference type="KEGG" id="hcu:MUN79_15175"/>
<keyword evidence="1" id="KW-0812">Transmembrane</keyword>
<dbReference type="AlphaFoldDB" id="A0A8T9Q129"/>
<feature type="domain" description="Acyltransferase 3" evidence="2">
    <location>
        <begin position="17"/>
        <end position="380"/>
    </location>
</feature>
<keyword evidence="3" id="KW-0808">Transferase</keyword>
<dbReference type="Pfam" id="PF01757">
    <property type="entry name" value="Acyl_transf_3"/>
    <property type="match status" value="1"/>
</dbReference>
<keyword evidence="3" id="KW-0012">Acyltransferase</keyword>
<evidence type="ECO:0000259" key="2">
    <source>
        <dbReference type="Pfam" id="PF01757"/>
    </source>
</evidence>
<dbReference type="GO" id="GO:0000271">
    <property type="term" value="P:polysaccharide biosynthetic process"/>
    <property type="evidence" value="ECO:0007669"/>
    <property type="project" value="TreeGrafter"/>
</dbReference>
<reference evidence="3" key="1">
    <citation type="submission" date="2022-04" db="EMBL/GenBank/DDBJ databases">
        <title>Hymenobacter sp. isolated from the air.</title>
        <authorList>
            <person name="Won M."/>
            <person name="Lee C.-M."/>
            <person name="Woen H.-Y."/>
            <person name="Kwon S.-W."/>
        </authorList>
    </citation>
    <scope>NUCLEOTIDE SEQUENCE</scope>
    <source>
        <strain evidence="3">5116S-3</strain>
    </source>
</reference>
<dbReference type="InterPro" id="IPR050879">
    <property type="entry name" value="Acyltransferase_3"/>
</dbReference>